<evidence type="ECO:0000313" key="10">
    <source>
        <dbReference type="Proteomes" id="UP000674938"/>
    </source>
</evidence>
<evidence type="ECO:0000313" key="9">
    <source>
        <dbReference type="EMBL" id="MBP1040686.1"/>
    </source>
</evidence>
<dbReference type="PROSITE" id="PS51096">
    <property type="entry name" value="PTS_EIIA_TYPE_4"/>
    <property type="match status" value="1"/>
</dbReference>
<keyword evidence="6" id="KW-0598">Phosphotransferase system</keyword>
<protein>
    <submittedName>
        <fullName evidence="9">PTS mannose/fructose/sorbose family IIA subunit</fullName>
    </submittedName>
</protein>
<evidence type="ECO:0000259" key="8">
    <source>
        <dbReference type="PROSITE" id="PS51096"/>
    </source>
</evidence>
<evidence type="ECO:0000256" key="1">
    <source>
        <dbReference type="ARBA" id="ARBA00004496"/>
    </source>
</evidence>
<organism evidence="9 10">
    <name type="scientific">Vagococcus allomyrinae</name>
    <dbReference type="NCBI Taxonomy" id="2794353"/>
    <lineage>
        <taxon>Bacteria</taxon>
        <taxon>Bacillati</taxon>
        <taxon>Bacillota</taxon>
        <taxon>Bacilli</taxon>
        <taxon>Lactobacillales</taxon>
        <taxon>Enterococcaceae</taxon>
        <taxon>Vagococcus</taxon>
    </lineage>
</organism>
<dbReference type="RefSeq" id="WP_209525934.1">
    <property type="nucleotide sequence ID" value="NZ_JAEEGA010000003.1"/>
</dbReference>
<comment type="subcellular location">
    <subcellularLocation>
        <location evidence="1">Cytoplasm</location>
    </subcellularLocation>
</comment>
<dbReference type="CDD" id="cd00006">
    <property type="entry name" value="PTS_IIA_man"/>
    <property type="match status" value="1"/>
</dbReference>
<proteinExistence type="predicted"/>
<keyword evidence="7" id="KW-0418">Kinase</keyword>
<sequence>MTHMILVAHGKLAIETKASGEMIYGQLPMVSAVAFSKEDGLDSLSLKIKEICDQQEGQLLILTDLFCGTPYNAGCKVAMEEPERQIEVLSGMSLPMLLEGVSRNATTAADLASIMKLASSEACRSFREQQIELEEEF</sequence>
<evidence type="ECO:0000256" key="7">
    <source>
        <dbReference type="ARBA" id="ARBA00022777"/>
    </source>
</evidence>
<dbReference type="InterPro" id="IPR051471">
    <property type="entry name" value="Bacterial_PTS_sugar_comp"/>
</dbReference>
<dbReference type="Pfam" id="PF03610">
    <property type="entry name" value="EIIA-man"/>
    <property type="match status" value="1"/>
</dbReference>
<evidence type="ECO:0000256" key="3">
    <source>
        <dbReference type="ARBA" id="ARBA00022490"/>
    </source>
</evidence>
<evidence type="ECO:0000256" key="6">
    <source>
        <dbReference type="ARBA" id="ARBA00022683"/>
    </source>
</evidence>
<reference evidence="9" key="1">
    <citation type="submission" date="2020-12" db="EMBL/GenBank/DDBJ databases">
        <title>Vagococcus allomyrinae sp. nov. and Enterococcus lavae sp. nov., isolated from the larvae of Allomyrina dichotoma.</title>
        <authorList>
            <person name="Lee S.D."/>
        </authorList>
    </citation>
    <scope>NUCLEOTIDE SEQUENCE</scope>
    <source>
        <strain evidence="9">BWB3-3</strain>
    </source>
</reference>
<keyword evidence="2" id="KW-0813">Transport</keyword>
<keyword evidence="5" id="KW-0808">Transferase</keyword>
<keyword evidence="10" id="KW-1185">Reference proteome</keyword>
<comment type="caution">
    <text evidence="9">The sequence shown here is derived from an EMBL/GenBank/DDBJ whole genome shotgun (WGS) entry which is preliminary data.</text>
</comment>
<name>A0A940PBZ7_9ENTE</name>
<dbReference type="Proteomes" id="UP000674938">
    <property type="component" value="Unassembled WGS sequence"/>
</dbReference>
<dbReference type="GO" id="GO:0009401">
    <property type="term" value="P:phosphoenolpyruvate-dependent sugar phosphotransferase system"/>
    <property type="evidence" value="ECO:0007669"/>
    <property type="project" value="UniProtKB-KW"/>
</dbReference>
<dbReference type="PANTHER" id="PTHR33799">
    <property type="entry name" value="PTS PERMEASE-RELATED-RELATED"/>
    <property type="match status" value="1"/>
</dbReference>
<accession>A0A940PBZ7</accession>
<dbReference type="AlphaFoldDB" id="A0A940PBZ7"/>
<dbReference type="InterPro" id="IPR036662">
    <property type="entry name" value="PTS_EIIA_man-typ_sf"/>
</dbReference>
<evidence type="ECO:0000256" key="2">
    <source>
        <dbReference type="ARBA" id="ARBA00022448"/>
    </source>
</evidence>
<dbReference type="Gene3D" id="3.40.50.510">
    <property type="entry name" value="Phosphotransferase system, mannose-type IIA component"/>
    <property type="match status" value="1"/>
</dbReference>
<dbReference type="GO" id="GO:0016020">
    <property type="term" value="C:membrane"/>
    <property type="evidence" value="ECO:0007669"/>
    <property type="project" value="InterPro"/>
</dbReference>
<dbReference type="SUPFAM" id="SSF53062">
    <property type="entry name" value="PTS system fructose IIA component-like"/>
    <property type="match status" value="1"/>
</dbReference>
<dbReference type="GO" id="GO:0016301">
    <property type="term" value="F:kinase activity"/>
    <property type="evidence" value="ECO:0007669"/>
    <property type="project" value="UniProtKB-KW"/>
</dbReference>
<dbReference type="InterPro" id="IPR033887">
    <property type="entry name" value="PTS_IIA_man"/>
</dbReference>
<keyword evidence="4" id="KW-0762">Sugar transport</keyword>
<gene>
    <name evidence="9" type="ORF">I6N95_06695</name>
</gene>
<dbReference type="PANTHER" id="PTHR33799:SF1">
    <property type="entry name" value="PTS SYSTEM MANNOSE-SPECIFIC EIIAB COMPONENT-RELATED"/>
    <property type="match status" value="1"/>
</dbReference>
<dbReference type="GO" id="GO:0005737">
    <property type="term" value="C:cytoplasm"/>
    <property type="evidence" value="ECO:0007669"/>
    <property type="project" value="UniProtKB-SubCell"/>
</dbReference>
<dbReference type="EMBL" id="JAEEGA010000003">
    <property type="protein sequence ID" value="MBP1040686.1"/>
    <property type="molecule type" value="Genomic_DNA"/>
</dbReference>
<feature type="domain" description="PTS EIIA type-4" evidence="8">
    <location>
        <begin position="1"/>
        <end position="126"/>
    </location>
</feature>
<keyword evidence="3" id="KW-0963">Cytoplasm</keyword>
<evidence type="ECO:0000256" key="5">
    <source>
        <dbReference type="ARBA" id="ARBA00022679"/>
    </source>
</evidence>
<evidence type="ECO:0000256" key="4">
    <source>
        <dbReference type="ARBA" id="ARBA00022597"/>
    </source>
</evidence>
<dbReference type="InterPro" id="IPR004701">
    <property type="entry name" value="PTS_EIIA_man-typ"/>
</dbReference>